<comment type="caution">
    <text evidence="1">The sequence shown here is derived from an EMBL/GenBank/DDBJ whole genome shotgun (WGS) entry which is preliminary data.</text>
</comment>
<dbReference type="RefSeq" id="WP_213300447.1">
    <property type="nucleotide sequence ID" value="NZ_JAGYVZ010000011.1"/>
</dbReference>
<evidence type="ECO:0000313" key="1">
    <source>
        <dbReference type="EMBL" id="MBS7231895.1"/>
    </source>
</evidence>
<dbReference type="Proteomes" id="UP000722625">
    <property type="component" value="Unassembled WGS sequence"/>
</dbReference>
<evidence type="ECO:0008006" key="3">
    <source>
        <dbReference type="Google" id="ProtNLM"/>
    </source>
</evidence>
<gene>
    <name evidence="1" type="ORF">KHA90_12760</name>
</gene>
<sequence>MKIAITGEKGFIGIHLTQYFRNILKYEVIELGRDYLGQLSKVKELDWLIHGAFIQRHKDPDTLTALNRKLTSDTIKCLTDNDLKCNIAFLSSLQEDLDNPYGQSKKEAKIALNEYCISVGTAFISFKLPNSFGIYAVPNKTSFVATFCYNLHNDLPIEFNKNKVNLVSINDVLPIIGNLKQSEILYQETSVDEIYRLLQHFHEINQSHKFPELKTKFELDLYQTYLSYINYKI</sequence>
<protein>
    <recommendedName>
        <fullName evidence="3">NAD-dependent epimerase/dehydratase domain-containing protein</fullName>
    </recommendedName>
</protein>
<accession>A0ABS5PDF6</accession>
<dbReference type="SUPFAM" id="SSF51735">
    <property type="entry name" value="NAD(P)-binding Rossmann-fold domains"/>
    <property type="match status" value="1"/>
</dbReference>
<reference evidence="1 2" key="1">
    <citation type="journal article" date="2018" name="Int. J. Syst. Evol. Microbiol.">
        <title>Flavobacterium chryseum sp. nov. and Flavobacterium psychroterrae sp. nov., novel environmental bacteria isolated from Antarctica.</title>
        <authorList>
            <person name="Kralova S."/>
            <person name="Svec P."/>
            <person name="Busse H.J."/>
            <person name="Stankova E."/>
            <person name="Vaczi P."/>
            <person name="Sedlacek I."/>
        </authorList>
    </citation>
    <scope>NUCLEOTIDE SEQUENCE [LARGE SCALE GENOMIC DNA]</scope>
    <source>
        <strain evidence="1 2">CCM 8827</strain>
    </source>
</reference>
<name>A0ABS5PDF6_9FLAO</name>
<evidence type="ECO:0000313" key="2">
    <source>
        <dbReference type="Proteomes" id="UP000722625"/>
    </source>
</evidence>
<keyword evidence="2" id="KW-1185">Reference proteome</keyword>
<dbReference type="InterPro" id="IPR036291">
    <property type="entry name" value="NAD(P)-bd_dom_sf"/>
</dbReference>
<organism evidence="1 2">
    <name type="scientific">Flavobacterium psychroterrae</name>
    <dbReference type="NCBI Taxonomy" id="2133767"/>
    <lineage>
        <taxon>Bacteria</taxon>
        <taxon>Pseudomonadati</taxon>
        <taxon>Bacteroidota</taxon>
        <taxon>Flavobacteriia</taxon>
        <taxon>Flavobacteriales</taxon>
        <taxon>Flavobacteriaceae</taxon>
        <taxon>Flavobacterium</taxon>
    </lineage>
</organism>
<dbReference type="Gene3D" id="3.40.50.720">
    <property type="entry name" value="NAD(P)-binding Rossmann-like Domain"/>
    <property type="match status" value="1"/>
</dbReference>
<dbReference type="EMBL" id="JAGYVZ010000011">
    <property type="protein sequence ID" value="MBS7231895.1"/>
    <property type="molecule type" value="Genomic_DNA"/>
</dbReference>
<proteinExistence type="predicted"/>